<feature type="transmembrane region" description="Helical" evidence="1">
    <location>
        <begin position="20"/>
        <end position="42"/>
    </location>
</feature>
<comment type="caution">
    <text evidence="2">The sequence shown here is derived from an EMBL/GenBank/DDBJ whole genome shotgun (WGS) entry which is preliminary data.</text>
</comment>
<keyword evidence="1" id="KW-1133">Transmembrane helix</keyword>
<keyword evidence="1" id="KW-0472">Membrane</keyword>
<keyword evidence="3" id="KW-1185">Reference proteome</keyword>
<name>A0AAD6QD37_9ROSI</name>
<feature type="transmembrane region" description="Helical" evidence="1">
    <location>
        <begin position="80"/>
        <end position="100"/>
    </location>
</feature>
<dbReference type="AlphaFoldDB" id="A0AAD6QD37"/>
<accession>A0AAD6QD37</accession>
<dbReference type="Proteomes" id="UP001164929">
    <property type="component" value="Chromosome 8"/>
</dbReference>
<gene>
    <name evidence="2" type="ORF">NC653_020867</name>
</gene>
<organism evidence="2 3">
    <name type="scientific">Populus alba x Populus x berolinensis</name>
    <dbReference type="NCBI Taxonomy" id="444605"/>
    <lineage>
        <taxon>Eukaryota</taxon>
        <taxon>Viridiplantae</taxon>
        <taxon>Streptophyta</taxon>
        <taxon>Embryophyta</taxon>
        <taxon>Tracheophyta</taxon>
        <taxon>Spermatophyta</taxon>
        <taxon>Magnoliopsida</taxon>
        <taxon>eudicotyledons</taxon>
        <taxon>Gunneridae</taxon>
        <taxon>Pentapetalae</taxon>
        <taxon>rosids</taxon>
        <taxon>fabids</taxon>
        <taxon>Malpighiales</taxon>
        <taxon>Salicaceae</taxon>
        <taxon>Saliceae</taxon>
        <taxon>Populus</taxon>
    </lineage>
</organism>
<proteinExistence type="predicted"/>
<evidence type="ECO:0000313" key="3">
    <source>
        <dbReference type="Proteomes" id="UP001164929"/>
    </source>
</evidence>
<sequence length="107" mass="12197">MFICERLAGLWIFDSNIRYLMLKWFSASCPVCIMLATCNRVIVFKTTLNDVHVLSIYFLFPASSNFSDIVFLGHLGKDDLISGFLSLSLYPFSPVSLFVLSKQFKIL</sequence>
<keyword evidence="1" id="KW-0812">Transmembrane</keyword>
<feature type="transmembrane region" description="Helical" evidence="1">
    <location>
        <begin position="54"/>
        <end position="74"/>
    </location>
</feature>
<protein>
    <submittedName>
        <fullName evidence="2">Uncharacterized protein</fullName>
    </submittedName>
</protein>
<reference evidence="2" key="1">
    <citation type="journal article" date="2023" name="Mol. Ecol. Resour.">
        <title>Chromosome-level genome assembly of a triploid poplar Populus alba 'Berolinensis'.</title>
        <authorList>
            <person name="Chen S."/>
            <person name="Yu Y."/>
            <person name="Wang X."/>
            <person name="Wang S."/>
            <person name="Zhang T."/>
            <person name="Zhou Y."/>
            <person name="He R."/>
            <person name="Meng N."/>
            <person name="Wang Y."/>
            <person name="Liu W."/>
            <person name="Liu Z."/>
            <person name="Liu J."/>
            <person name="Guo Q."/>
            <person name="Huang H."/>
            <person name="Sederoff R.R."/>
            <person name="Wang G."/>
            <person name="Qu G."/>
            <person name="Chen S."/>
        </authorList>
    </citation>
    <scope>NUCLEOTIDE SEQUENCE</scope>
    <source>
        <strain evidence="2">SC-2020</strain>
    </source>
</reference>
<evidence type="ECO:0000256" key="1">
    <source>
        <dbReference type="SAM" id="Phobius"/>
    </source>
</evidence>
<dbReference type="EMBL" id="JAQIZT010000008">
    <property type="protein sequence ID" value="KAJ6987742.1"/>
    <property type="molecule type" value="Genomic_DNA"/>
</dbReference>
<evidence type="ECO:0000313" key="2">
    <source>
        <dbReference type="EMBL" id="KAJ6987742.1"/>
    </source>
</evidence>